<protein>
    <recommendedName>
        <fullName evidence="4">DUF2845 domain-containing protein</fullName>
    </recommendedName>
</protein>
<sequence>MKEKITSIAAAICTIIMIFGTAALAQAANVSEIGSDRAEVHRTMGEGSESSDGLKETYRLSDGTEAVLHFDDDILVRGFILND</sequence>
<feature type="signal peptide" evidence="1">
    <location>
        <begin position="1"/>
        <end position="27"/>
    </location>
</feature>
<dbReference type="AlphaFoldDB" id="A0A9D1SEV9"/>
<accession>A0A9D1SEV9</accession>
<dbReference type="EMBL" id="DVNB01000049">
    <property type="protein sequence ID" value="HIU57083.1"/>
    <property type="molecule type" value="Genomic_DNA"/>
</dbReference>
<feature type="chain" id="PRO_5038932152" description="DUF2845 domain-containing protein" evidence="1">
    <location>
        <begin position="28"/>
        <end position="83"/>
    </location>
</feature>
<reference evidence="2" key="2">
    <citation type="journal article" date="2021" name="PeerJ">
        <title>Extensive microbial diversity within the chicken gut microbiome revealed by metagenomics and culture.</title>
        <authorList>
            <person name="Gilroy R."/>
            <person name="Ravi A."/>
            <person name="Getino M."/>
            <person name="Pursley I."/>
            <person name="Horton D.L."/>
            <person name="Alikhan N.F."/>
            <person name="Baker D."/>
            <person name="Gharbi K."/>
            <person name="Hall N."/>
            <person name="Watson M."/>
            <person name="Adriaenssens E.M."/>
            <person name="Foster-Nyarko E."/>
            <person name="Jarju S."/>
            <person name="Secka A."/>
            <person name="Antonio M."/>
            <person name="Oren A."/>
            <person name="Chaudhuri R.R."/>
            <person name="La Ragione R."/>
            <person name="Hildebrand F."/>
            <person name="Pallen M.J."/>
        </authorList>
    </citation>
    <scope>NUCLEOTIDE SEQUENCE</scope>
    <source>
        <strain evidence="2">USAMLcec3-3695</strain>
    </source>
</reference>
<keyword evidence="1" id="KW-0732">Signal</keyword>
<proteinExistence type="predicted"/>
<evidence type="ECO:0000313" key="3">
    <source>
        <dbReference type="Proteomes" id="UP000824109"/>
    </source>
</evidence>
<comment type="caution">
    <text evidence="2">The sequence shown here is derived from an EMBL/GenBank/DDBJ whole genome shotgun (WGS) entry which is preliminary data.</text>
</comment>
<evidence type="ECO:0000256" key="1">
    <source>
        <dbReference type="SAM" id="SignalP"/>
    </source>
</evidence>
<evidence type="ECO:0000313" key="2">
    <source>
        <dbReference type="EMBL" id="HIU57083.1"/>
    </source>
</evidence>
<name>A0A9D1SEV9_9FIRM</name>
<reference evidence="2" key="1">
    <citation type="submission" date="2020-10" db="EMBL/GenBank/DDBJ databases">
        <authorList>
            <person name="Gilroy R."/>
        </authorList>
    </citation>
    <scope>NUCLEOTIDE SEQUENCE</scope>
    <source>
        <strain evidence="2">USAMLcec3-3695</strain>
    </source>
</reference>
<dbReference type="Proteomes" id="UP000824109">
    <property type="component" value="Unassembled WGS sequence"/>
</dbReference>
<organism evidence="2 3">
    <name type="scientific">Candidatus Ornithomonoglobus merdipullorum</name>
    <dbReference type="NCBI Taxonomy" id="2840895"/>
    <lineage>
        <taxon>Bacteria</taxon>
        <taxon>Bacillati</taxon>
        <taxon>Bacillota</taxon>
        <taxon>Clostridia</taxon>
        <taxon>Candidatus Ornithomonoglobus</taxon>
    </lineage>
</organism>
<gene>
    <name evidence="2" type="ORF">IAA61_04630</name>
</gene>
<evidence type="ECO:0008006" key="4">
    <source>
        <dbReference type="Google" id="ProtNLM"/>
    </source>
</evidence>